<sequence length="57" mass="6730">MEYTYSCLEDYDMAIDDFILEHETFPIIEKDEEHLCAYCSSTSAYRLSLVKPVEKDQ</sequence>
<dbReference type="AlphaFoldDB" id="A0A1G8LCV7"/>
<dbReference type="RefSeq" id="WP_143004606.1">
    <property type="nucleotide sequence ID" value="NZ_DAMAXS010000043.1"/>
</dbReference>
<reference evidence="1 2" key="1">
    <citation type="submission" date="2016-10" db="EMBL/GenBank/DDBJ databases">
        <authorList>
            <person name="de Groot N.N."/>
        </authorList>
    </citation>
    <scope>NUCLEOTIDE SEQUENCE [LARGE SCALE GENOMIC DNA]</scope>
    <source>
        <strain evidence="1 2">CGMCC 1.5058</strain>
    </source>
</reference>
<dbReference type="EMBL" id="FNDZ01000003">
    <property type="protein sequence ID" value="SDI53568.1"/>
    <property type="molecule type" value="Genomic_DNA"/>
</dbReference>
<organism evidence="1 2">
    <name type="scientific">Proteiniclasticum ruminis</name>
    <dbReference type="NCBI Taxonomy" id="398199"/>
    <lineage>
        <taxon>Bacteria</taxon>
        <taxon>Bacillati</taxon>
        <taxon>Bacillota</taxon>
        <taxon>Clostridia</taxon>
        <taxon>Eubacteriales</taxon>
        <taxon>Clostridiaceae</taxon>
        <taxon>Proteiniclasticum</taxon>
    </lineage>
</organism>
<proteinExistence type="predicted"/>
<accession>A0A1G8LCV7</accession>
<name>A0A1G8LCV7_9CLOT</name>
<evidence type="ECO:0000313" key="2">
    <source>
        <dbReference type="Proteomes" id="UP000183255"/>
    </source>
</evidence>
<gene>
    <name evidence="1" type="ORF">SAMN05421804_10349</name>
</gene>
<evidence type="ECO:0000313" key="1">
    <source>
        <dbReference type="EMBL" id="SDI53568.1"/>
    </source>
</evidence>
<dbReference type="Proteomes" id="UP000183255">
    <property type="component" value="Unassembled WGS sequence"/>
</dbReference>
<protein>
    <submittedName>
        <fullName evidence="1">CxxH/CxxC protein, BA_5709 family</fullName>
    </submittedName>
</protein>